<dbReference type="InterPro" id="IPR006680">
    <property type="entry name" value="Amidohydro-rel"/>
</dbReference>
<dbReference type="PANTHER" id="PTHR21240:SF28">
    <property type="entry name" value="ISO-OROTATE DECARBOXYLASE (EUROFUNG)"/>
    <property type="match status" value="1"/>
</dbReference>
<accession>A0A853M3K6</accession>
<dbReference type="EMBL" id="LZLG01000066">
    <property type="protein sequence ID" value="OBJ60768.1"/>
    <property type="molecule type" value="Genomic_DNA"/>
</dbReference>
<dbReference type="GO" id="GO:0005737">
    <property type="term" value="C:cytoplasm"/>
    <property type="evidence" value="ECO:0007669"/>
    <property type="project" value="TreeGrafter"/>
</dbReference>
<dbReference type="PANTHER" id="PTHR21240">
    <property type="entry name" value="2-AMINO-3-CARBOXYLMUCONATE-6-SEMIALDEHYDE DECARBOXYLASE"/>
    <property type="match status" value="1"/>
</dbReference>
<name>A0A853M3K6_9MYCO</name>
<proteinExistence type="predicted"/>
<dbReference type="SUPFAM" id="SSF51556">
    <property type="entry name" value="Metallo-dependent hydrolases"/>
    <property type="match status" value="1"/>
</dbReference>
<dbReference type="Proteomes" id="UP000093894">
    <property type="component" value="Unassembled WGS sequence"/>
</dbReference>
<dbReference type="GO" id="GO:0016787">
    <property type="term" value="F:hydrolase activity"/>
    <property type="evidence" value="ECO:0007669"/>
    <property type="project" value="InterPro"/>
</dbReference>
<protein>
    <recommendedName>
        <fullName evidence="2">Amidohydrolase-related domain-containing protein</fullName>
    </recommendedName>
</protein>
<evidence type="ECO:0000313" key="4">
    <source>
        <dbReference type="Proteomes" id="UP000093894"/>
    </source>
</evidence>
<evidence type="ECO:0000313" key="3">
    <source>
        <dbReference type="EMBL" id="OBJ60768.1"/>
    </source>
</evidence>
<evidence type="ECO:0000256" key="1">
    <source>
        <dbReference type="ARBA" id="ARBA00023239"/>
    </source>
</evidence>
<dbReference type="Pfam" id="PF04909">
    <property type="entry name" value="Amidohydro_2"/>
    <property type="match status" value="1"/>
</dbReference>
<dbReference type="AlphaFoldDB" id="A0A853M3K6"/>
<dbReference type="GO" id="GO:0019748">
    <property type="term" value="P:secondary metabolic process"/>
    <property type="evidence" value="ECO:0007669"/>
    <property type="project" value="TreeGrafter"/>
</dbReference>
<reference evidence="3 4" key="1">
    <citation type="submission" date="2016-06" db="EMBL/GenBank/DDBJ databases">
        <authorList>
            <person name="Sutton G."/>
            <person name="Brinkac L."/>
            <person name="Sanka R."/>
            <person name="Adams M."/>
            <person name="Lau E."/>
            <person name="Garcia-Basteiro A."/>
            <person name="Lopez-Varela E."/>
            <person name="Palencia S."/>
        </authorList>
    </citation>
    <scope>NUCLEOTIDE SEQUENCE [LARGE SCALE GENOMIC DNA]</scope>
    <source>
        <strain evidence="3 4">1164983.0</strain>
    </source>
</reference>
<dbReference type="GO" id="GO:0016831">
    <property type="term" value="F:carboxy-lyase activity"/>
    <property type="evidence" value="ECO:0007669"/>
    <property type="project" value="InterPro"/>
</dbReference>
<keyword evidence="1" id="KW-0456">Lyase</keyword>
<feature type="domain" description="Amidohydrolase-related" evidence="2">
    <location>
        <begin position="81"/>
        <end position="384"/>
    </location>
</feature>
<evidence type="ECO:0000259" key="2">
    <source>
        <dbReference type="Pfam" id="PF04909"/>
    </source>
</evidence>
<gene>
    <name evidence="3" type="ORF">A5628_06885</name>
</gene>
<comment type="caution">
    <text evidence="3">The sequence shown here is derived from an EMBL/GenBank/DDBJ whole genome shotgun (WGS) entry which is preliminary data.</text>
</comment>
<sequence length="395" mass="44363">MIDSDTHVSEPADLWSSRMSSQKWGEMIPVVRPDPQAGGHSWFIGDQRIGSFGASAMVKTPGSDYPTRWTEDFPHMPARDDIHTSSWDAAERVRIMDRHGISVAALFGNLGVSRNYFRNLDDESFKVEIVQTYNDFLIDWISVAPERFIALANVPFWNPDAAAKEAERAASIGHKGIVITGIPEKHGLKPFADRSWDVLWEACTEHRLPIHFHAGGGDISQHFNQVRQDVMGGGAMQTAGTTNITLDTAHSVSDLLASGVLPRYPDTRWVIVESAVGYLPFVLECMDHHFELYMKDNPQYAMFDALPSAYFHRQMLGTYWFEKLDQHLIDRVGPNNIMFETDYPHPTCLLEDDIRGAANDGLAGIDPEHRQRILWKNAAELYQLTDIPEAASLAA</sequence>
<dbReference type="Gene3D" id="3.20.20.140">
    <property type="entry name" value="Metal-dependent hydrolases"/>
    <property type="match status" value="1"/>
</dbReference>
<organism evidence="3 4">
    <name type="scientific">Mycobacterium colombiense</name>
    <dbReference type="NCBI Taxonomy" id="339268"/>
    <lineage>
        <taxon>Bacteria</taxon>
        <taxon>Bacillati</taxon>
        <taxon>Actinomycetota</taxon>
        <taxon>Actinomycetes</taxon>
        <taxon>Mycobacteriales</taxon>
        <taxon>Mycobacteriaceae</taxon>
        <taxon>Mycobacterium</taxon>
        <taxon>Mycobacterium avium complex (MAC)</taxon>
    </lineage>
</organism>
<dbReference type="InterPro" id="IPR032465">
    <property type="entry name" value="ACMSD"/>
</dbReference>
<dbReference type="InterPro" id="IPR032466">
    <property type="entry name" value="Metal_Hydrolase"/>
</dbReference>